<dbReference type="Gene3D" id="1.10.10.160">
    <property type="match status" value="1"/>
</dbReference>
<dbReference type="GO" id="GO:0003677">
    <property type="term" value="F:DNA binding"/>
    <property type="evidence" value="ECO:0007669"/>
    <property type="project" value="UniProtKB-KW"/>
</dbReference>
<keyword evidence="7" id="KW-0413">Isomerase</keyword>
<dbReference type="GO" id="GO:0043138">
    <property type="term" value="F:3'-5' DNA helicase activity"/>
    <property type="evidence" value="ECO:0007669"/>
    <property type="project" value="UniProtKB-EC"/>
</dbReference>
<evidence type="ECO:0000256" key="1">
    <source>
        <dbReference type="ARBA" id="ARBA00009922"/>
    </source>
</evidence>
<dbReference type="GO" id="GO:0016887">
    <property type="term" value="F:ATP hydrolysis activity"/>
    <property type="evidence" value="ECO:0007669"/>
    <property type="project" value="RHEA"/>
</dbReference>
<evidence type="ECO:0000259" key="13">
    <source>
        <dbReference type="PROSITE" id="PS51198"/>
    </source>
</evidence>
<comment type="similarity">
    <text evidence="1">Belongs to the helicase family. UvrD subfamily.</text>
</comment>
<evidence type="ECO:0000256" key="8">
    <source>
        <dbReference type="ARBA" id="ARBA00034617"/>
    </source>
</evidence>
<dbReference type="CDD" id="cd18807">
    <property type="entry name" value="SF1_C_UvrD"/>
    <property type="match status" value="1"/>
</dbReference>
<dbReference type="EC" id="5.6.2.4" evidence="9"/>
<dbReference type="Gene3D" id="1.10.486.10">
    <property type="entry name" value="PCRA, domain 4"/>
    <property type="match status" value="1"/>
</dbReference>
<dbReference type="Proteomes" id="UP000230859">
    <property type="component" value="Unassembled WGS sequence"/>
</dbReference>
<keyword evidence="5 12" id="KW-0067">ATP-binding</keyword>
<dbReference type="GO" id="GO:0005524">
    <property type="term" value="F:ATP binding"/>
    <property type="evidence" value="ECO:0007669"/>
    <property type="project" value="UniProtKB-UniRule"/>
</dbReference>
<dbReference type="InterPro" id="IPR014016">
    <property type="entry name" value="UvrD-like_ATP-bd"/>
</dbReference>
<feature type="domain" description="UvrD-like helicase ATP-binding" evidence="13">
    <location>
        <begin position="8"/>
        <end position="283"/>
    </location>
</feature>
<protein>
    <recommendedName>
        <fullName evidence="9">DNA 3'-5' helicase</fullName>
        <ecNumber evidence="9">5.6.2.4</ecNumber>
    </recommendedName>
    <alternativeName>
        <fullName evidence="10">DNA 3'-5' helicase II</fullName>
    </alternativeName>
</protein>
<feature type="domain" description="UvrD-like helicase C-terminal" evidence="14">
    <location>
        <begin position="284"/>
        <end position="573"/>
    </location>
</feature>
<keyword evidence="2 12" id="KW-0547">Nucleotide-binding</keyword>
<evidence type="ECO:0000259" key="14">
    <source>
        <dbReference type="PROSITE" id="PS51217"/>
    </source>
</evidence>
<evidence type="ECO:0000313" key="16">
    <source>
        <dbReference type="Proteomes" id="UP000230859"/>
    </source>
</evidence>
<dbReference type="InterPro" id="IPR000212">
    <property type="entry name" value="DNA_helicase_UvrD/REP"/>
</dbReference>
<evidence type="ECO:0000256" key="5">
    <source>
        <dbReference type="ARBA" id="ARBA00022840"/>
    </source>
</evidence>
<keyword evidence="3 12" id="KW-0378">Hydrolase</keyword>
<comment type="catalytic activity">
    <reaction evidence="8">
        <text>Couples ATP hydrolysis with the unwinding of duplex DNA by translocating in the 3'-5' direction.</text>
        <dbReference type="EC" id="5.6.2.4"/>
    </reaction>
</comment>
<keyword evidence="6" id="KW-0238">DNA-binding</keyword>
<dbReference type="Pfam" id="PF00580">
    <property type="entry name" value="UvrD-helicase"/>
    <property type="match status" value="1"/>
</dbReference>
<dbReference type="GO" id="GO:0005829">
    <property type="term" value="C:cytosol"/>
    <property type="evidence" value="ECO:0007669"/>
    <property type="project" value="TreeGrafter"/>
</dbReference>
<dbReference type="GO" id="GO:0000725">
    <property type="term" value="P:recombinational repair"/>
    <property type="evidence" value="ECO:0007669"/>
    <property type="project" value="TreeGrafter"/>
</dbReference>
<evidence type="ECO:0000256" key="7">
    <source>
        <dbReference type="ARBA" id="ARBA00023235"/>
    </source>
</evidence>
<proteinExistence type="inferred from homology"/>
<dbReference type="PROSITE" id="PS51198">
    <property type="entry name" value="UVRD_HELICASE_ATP_BIND"/>
    <property type="match status" value="1"/>
</dbReference>
<dbReference type="FunFam" id="1.10.486.10:FF:000003">
    <property type="entry name" value="ATP-dependent DNA helicase"/>
    <property type="match status" value="1"/>
</dbReference>
<dbReference type="InterPro" id="IPR014017">
    <property type="entry name" value="DNA_helicase_UvrD-like_C"/>
</dbReference>
<evidence type="ECO:0000256" key="9">
    <source>
        <dbReference type="ARBA" id="ARBA00034808"/>
    </source>
</evidence>
<evidence type="ECO:0000256" key="6">
    <source>
        <dbReference type="ARBA" id="ARBA00023125"/>
    </source>
</evidence>
<evidence type="ECO:0000313" key="15">
    <source>
        <dbReference type="EMBL" id="PIQ86295.1"/>
    </source>
</evidence>
<dbReference type="AlphaFoldDB" id="A0A2H0LS30"/>
<accession>A0A2H0LS30</accession>
<dbReference type="Pfam" id="PF13361">
    <property type="entry name" value="UvrD_C"/>
    <property type="match status" value="1"/>
</dbReference>
<dbReference type="PROSITE" id="PS51217">
    <property type="entry name" value="UVRD_HELICASE_CTER"/>
    <property type="match status" value="1"/>
</dbReference>
<dbReference type="InterPro" id="IPR027417">
    <property type="entry name" value="P-loop_NTPase"/>
</dbReference>
<gene>
    <name evidence="15" type="ORF">COV74_05370</name>
</gene>
<dbReference type="PANTHER" id="PTHR11070:SF2">
    <property type="entry name" value="ATP-DEPENDENT DNA HELICASE SRS2"/>
    <property type="match status" value="1"/>
</dbReference>
<evidence type="ECO:0000256" key="3">
    <source>
        <dbReference type="ARBA" id="ARBA00022801"/>
    </source>
</evidence>
<dbReference type="InterPro" id="IPR013986">
    <property type="entry name" value="DExx_box_DNA_helicase_dom_sf"/>
</dbReference>
<comment type="caution">
    <text evidence="15">The sequence shown here is derived from an EMBL/GenBank/DDBJ whole genome shotgun (WGS) entry which is preliminary data.</text>
</comment>
<evidence type="ECO:0000256" key="10">
    <source>
        <dbReference type="ARBA" id="ARBA00034923"/>
    </source>
</evidence>
<dbReference type="EMBL" id="PCVY01000047">
    <property type="protein sequence ID" value="PIQ86295.1"/>
    <property type="molecule type" value="Genomic_DNA"/>
</dbReference>
<dbReference type="PANTHER" id="PTHR11070">
    <property type="entry name" value="UVRD / RECB / PCRA DNA HELICASE FAMILY MEMBER"/>
    <property type="match status" value="1"/>
</dbReference>
<evidence type="ECO:0000256" key="4">
    <source>
        <dbReference type="ARBA" id="ARBA00022806"/>
    </source>
</evidence>
<evidence type="ECO:0000256" key="11">
    <source>
        <dbReference type="ARBA" id="ARBA00048988"/>
    </source>
</evidence>
<evidence type="ECO:0000256" key="2">
    <source>
        <dbReference type="ARBA" id="ARBA00022741"/>
    </source>
</evidence>
<dbReference type="SUPFAM" id="SSF52540">
    <property type="entry name" value="P-loop containing nucleoside triphosphate hydrolases"/>
    <property type="match status" value="1"/>
</dbReference>
<dbReference type="CDD" id="cd17932">
    <property type="entry name" value="DEXQc_UvrD"/>
    <property type="match status" value="1"/>
</dbReference>
<reference evidence="15 16" key="1">
    <citation type="submission" date="2017-09" db="EMBL/GenBank/DDBJ databases">
        <title>Depth-based differentiation of microbial function through sediment-hosted aquifers and enrichment of novel symbionts in the deep terrestrial subsurface.</title>
        <authorList>
            <person name="Probst A.J."/>
            <person name="Ladd B."/>
            <person name="Jarett J.K."/>
            <person name="Geller-Mcgrath D.E."/>
            <person name="Sieber C.M."/>
            <person name="Emerson J.B."/>
            <person name="Anantharaman K."/>
            <person name="Thomas B.C."/>
            <person name="Malmstrom R."/>
            <person name="Stieglmeier M."/>
            <person name="Klingl A."/>
            <person name="Woyke T."/>
            <person name="Ryan C.M."/>
            <person name="Banfield J.F."/>
        </authorList>
    </citation>
    <scope>NUCLEOTIDE SEQUENCE [LARGE SCALE GENOMIC DNA]</scope>
    <source>
        <strain evidence="15">CG11_big_fil_rev_8_21_14_0_20_45_26</strain>
    </source>
</reference>
<dbReference type="GO" id="GO:0033202">
    <property type="term" value="C:DNA helicase complex"/>
    <property type="evidence" value="ECO:0007669"/>
    <property type="project" value="TreeGrafter"/>
</dbReference>
<comment type="catalytic activity">
    <reaction evidence="11">
        <text>ATP + H2O = ADP + phosphate + H(+)</text>
        <dbReference type="Rhea" id="RHEA:13065"/>
        <dbReference type="ChEBI" id="CHEBI:15377"/>
        <dbReference type="ChEBI" id="CHEBI:15378"/>
        <dbReference type="ChEBI" id="CHEBI:30616"/>
        <dbReference type="ChEBI" id="CHEBI:43474"/>
        <dbReference type="ChEBI" id="CHEBI:456216"/>
        <dbReference type="EC" id="5.6.2.4"/>
    </reaction>
</comment>
<sequence length="682" mass="79497">MNETSILQGLNDAQRQAVTAEFKPLLVIAGAGSGKTRILTRRIAYLISQNVPSFHLLGITFTNKAAGEMRKRVDALVKQFVWVSTFHSTCMQILRHDGEVIGLKRHFSIYDETDQLVLIKECMKELSINDRQVNPKAIREIIQRAKDQLTDPVQFQLSAHDYFEEMVSKAYQLYEQKLSFMNGCDFGDLILKVVRLFEKDNVVLERWQDRFRHVLIDEYQDTNHAQYRLIQLIASRYRQLTVVGDPDQSIYAWRGADIKNILRFEEDYPDCQILKLEQNYRSTKVILEAANHLIQHNYQRKPKQLWTENDEGEQIALYEASDEKDEAGYVVKKIKEYQRQGFPLTDMVIFYRVHSQSRVLEDELRRHKINYKIVGGIRFYDRREIKDLVAYLKFIASPDDEVSLKRILNVPSRGVGKKAFEAIAEYAAQHQKTLGGALGGIEQVTGVSSKSKKAIRIFYELITWLRANHAHLNITELLEKILHETGYLNELEGEKTMESRVRIENIKEFFSAVQEFEETWEPFLDELPSHAQPAPSTSMLQNFLESISLQSDIDRWSQDSEQLTLMTLHSAKGLEFPIVFMAGLEEEIFPHVNALGEADGELEEERRLCYVGMTRAKRKLHMTYANSRRLYGFRNHNLPSRFLNEIPQNSFEAPDRFDFRVELDEFDDFDELDDPKRRILYD</sequence>
<feature type="binding site" evidence="12">
    <location>
        <begin position="29"/>
        <end position="36"/>
    </location>
    <ligand>
        <name>ATP</name>
        <dbReference type="ChEBI" id="CHEBI:30616"/>
    </ligand>
</feature>
<evidence type="ECO:0000256" key="12">
    <source>
        <dbReference type="PROSITE-ProRule" id="PRU00560"/>
    </source>
</evidence>
<keyword evidence="4 12" id="KW-0347">Helicase</keyword>
<organism evidence="15 16">
    <name type="scientific">Candidatus Abzuiibacterium crystallinum</name>
    <dbReference type="NCBI Taxonomy" id="1974748"/>
    <lineage>
        <taxon>Bacteria</taxon>
        <taxon>Pseudomonadati</taxon>
        <taxon>Candidatus Omnitrophota</taxon>
        <taxon>Candidatus Abzuiibacterium</taxon>
    </lineage>
</organism>
<name>A0A2H0LS30_9BACT</name>
<dbReference type="Gene3D" id="3.40.50.300">
    <property type="entry name" value="P-loop containing nucleotide triphosphate hydrolases"/>
    <property type="match status" value="2"/>
</dbReference>